<dbReference type="EMBL" id="JAFHKJ010000030">
    <property type="protein sequence ID" value="MBN2975843.1"/>
    <property type="molecule type" value="Genomic_DNA"/>
</dbReference>
<reference evidence="1 2" key="1">
    <citation type="journal article" date="2021" name="Int. J. Syst. Evol. Microbiol.">
        <title>Pseudomonas lactucae sp. nov., a pathogen causing bacterial rot of lettuce in Japan.</title>
        <authorList>
            <person name="Sawada H."/>
            <person name="Fujikawa T."/>
            <person name="Satou M."/>
        </authorList>
    </citation>
    <scope>NUCLEOTIDE SEQUENCE [LARGE SCALE GENOMIC DNA]</scope>
    <source>
        <strain evidence="1 2">MAFF 301381</strain>
    </source>
</reference>
<evidence type="ECO:0000313" key="1">
    <source>
        <dbReference type="EMBL" id="MBN2975843.1"/>
    </source>
</evidence>
<gene>
    <name evidence="1" type="ORF">JWR99_07565</name>
</gene>
<name>A0A9X0Y947_9PSED</name>
<evidence type="ECO:0000313" key="2">
    <source>
        <dbReference type="Proteomes" id="UP001154860"/>
    </source>
</evidence>
<dbReference type="RefSeq" id="WP_205491234.1">
    <property type="nucleotide sequence ID" value="NZ_JAFHKI010000132.1"/>
</dbReference>
<keyword evidence="2" id="KW-1185">Reference proteome</keyword>
<sequence length="420" mass="45624">MSISVCAPSVLPVTGPSGLFSEVGEKRKQVSPLFDIAQRRFGEHFDVSTHGAVIKMMMMILGATPADMFNQVTPSGWGYGVTMKDEFKVHVSHDELRQVTQASRFSGHDAEAVKAANFALAVFVKRKQAVGGYASFDQALAKSLQGETTLRCLQGMGVQGLTQYVTPSEMVAEGVVAVVDSHSLGSSLVVNGVAHHYADRRTVGNRYGYRLFPDKSRYEPPAHKAPVKPKPKDIWGGFYQGYQGNCVTVSAIKAAMMRFGQSPADIYRAVTATPAGYEVVMRDGFTLTLTREELDKARQGSHLRGSAPALLEDANFLYAVSAKRAQLDNNDFRAGESFEAAMGTLNDGEYPGQALRRLGLLGYLRESNVTELANGAIGTLADNDHSVAVIEGALDYYGSKYSLRSSSPWMNRGFRALKLI</sequence>
<accession>A0A9X0Y947</accession>
<dbReference type="Proteomes" id="UP001154860">
    <property type="component" value="Unassembled WGS sequence"/>
</dbReference>
<reference evidence="1 2" key="2">
    <citation type="journal article" date="2023" name="Plant Pathol.">
        <title>Dismantling and reorganizing Pseudomonas marginalis sensu#lato.</title>
        <authorList>
            <person name="Sawada H."/>
            <person name="Fujikawa T."/>
            <person name="Satou M."/>
        </authorList>
    </citation>
    <scope>NUCLEOTIDE SEQUENCE [LARGE SCALE GENOMIC DNA]</scope>
    <source>
        <strain evidence="1 2">MAFF 301381</strain>
    </source>
</reference>
<dbReference type="AlphaFoldDB" id="A0A9X0Y947"/>
<comment type="caution">
    <text evidence="1">The sequence shown here is derived from an EMBL/GenBank/DDBJ whole genome shotgun (WGS) entry which is preliminary data.</text>
</comment>
<organism evidence="1 2">
    <name type="scientific">Pseudomonas lactucae</name>
    <dbReference type="NCBI Taxonomy" id="2813360"/>
    <lineage>
        <taxon>Bacteria</taxon>
        <taxon>Pseudomonadati</taxon>
        <taxon>Pseudomonadota</taxon>
        <taxon>Gammaproteobacteria</taxon>
        <taxon>Pseudomonadales</taxon>
        <taxon>Pseudomonadaceae</taxon>
        <taxon>Pseudomonas</taxon>
    </lineage>
</organism>
<protein>
    <submittedName>
        <fullName evidence="1">Uncharacterized protein</fullName>
    </submittedName>
</protein>
<proteinExistence type="predicted"/>